<proteinExistence type="predicted"/>
<dbReference type="GO" id="GO:0046983">
    <property type="term" value="F:protein dimerization activity"/>
    <property type="evidence" value="ECO:0007669"/>
    <property type="project" value="InterPro"/>
</dbReference>
<feature type="compositionally biased region" description="Polar residues" evidence="1">
    <location>
        <begin position="1"/>
        <end position="12"/>
    </location>
</feature>
<dbReference type="OrthoDB" id="7483080at2759"/>
<dbReference type="EMBL" id="CADEBC010000598">
    <property type="protein sequence ID" value="CAB3258500.1"/>
    <property type="molecule type" value="Genomic_DNA"/>
</dbReference>
<accession>A0A8S1BIR8</accession>
<feature type="region of interest" description="Disordered" evidence="1">
    <location>
        <begin position="1"/>
        <end position="29"/>
    </location>
</feature>
<protein>
    <recommendedName>
        <fullName evidence="2">BHLH domain-containing protein</fullName>
    </recommendedName>
</protein>
<organism evidence="3 4">
    <name type="scientific">Arctia plantaginis</name>
    <name type="common">Wood tiger moth</name>
    <name type="synonym">Phalaena plantaginis</name>
    <dbReference type="NCBI Taxonomy" id="874455"/>
    <lineage>
        <taxon>Eukaryota</taxon>
        <taxon>Metazoa</taxon>
        <taxon>Ecdysozoa</taxon>
        <taxon>Arthropoda</taxon>
        <taxon>Hexapoda</taxon>
        <taxon>Insecta</taxon>
        <taxon>Pterygota</taxon>
        <taxon>Neoptera</taxon>
        <taxon>Endopterygota</taxon>
        <taxon>Lepidoptera</taxon>
        <taxon>Glossata</taxon>
        <taxon>Ditrysia</taxon>
        <taxon>Noctuoidea</taxon>
        <taxon>Erebidae</taxon>
        <taxon>Arctiinae</taxon>
        <taxon>Arctia</taxon>
    </lineage>
</organism>
<evidence type="ECO:0000313" key="3">
    <source>
        <dbReference type="EMBL" id="CAB3258500.1"/>
    </source>
</evidence>
<keyword evidence="4" id="KW-1185">Reference proteome</keyword>
<dbReference type="InterPro" id="IPR036638">
    <property type="entry name" value="HLH_DNA-bd_sf"/>
</dbReference>
<evidence type="ECO:0000313" key="4">
    <source>
        <dbReference type="Proteomes" id="UP000494106"/>
    </source>
</evidence>
<feature type="domain" description="BHLH" evidence="2">
    <location>
        <begin position="33"/>
        <end position="82"/>
    </location>
</feature>
<dbReference type="AlphaFoldDB" id="A0A8S1BIR8"/>
<name>A0A8S1BIR8_ARCPL</name>
<evidence type="ECO:0000259" key="2">
    <source>
        <dbReference type="PROSITE" id="PS50888"/>
    </source>
</evidence>
<feature type="compositionally biased region" description="Basic and acidic residues" evidence="1">
    <location>
        <begin position="117"/>
        <end position="128"/>
    </location>
</feature>
<sequence length="128" mass="14658">MKSEQPIRTASGPSDRRRGRPVGRNRVPLTIEERRARNALYEQERRNDVANAYSELAAVLSVDSNVAHAELLEETLSFIKERTEKSEEDTIMKRQNAKLEWQIQKLTEEVTPFQHGAEAEGDHGDRSE</sequence>
<evidence type="ECO:0000256" key="1">
    <source>
        <dbReference type="SAM" id="MobiDB-lite"/>
    </source>
</evidence>
<reference evidence="3 4" key="1">
    <citation type="submission" date="2020-04" db="EMBL/GenBank/DDBJ databases">
        <authorList>
            <person name="Wallbank WR R."/>
            <person name="Pardo Diaz C."/>
            <person name="Kozak K."/>
            <person name="Martin S."/>
            <person name="Jiggins C."/>
            <person name="Moest M."/>
            <person name="Warren A I."/>
            <person name="Byers J.R.P. K."/>
            <person name="Montejo-Kovacevich G."/>
            <person name="Yen C E."/>
        </authorList>
    </citation>
    <scope>NUCLEOTIDE SEQUENCE [LARGE SCALE GENOMIC DNA]</scope>
</reference>
<dbReference type="SUPFAM" id="SSF47459">
    <property type="entry name" value="HLH, helix-loop-helix DNA-binding domain"/>
    <property type="match status" value="1"/>
</dbReference>
<gene>
    <name evidence="3" type="ORF">APLA_LOCUS16546</name>
</gene>
<feature type="region of interest" description="Disordered" evidence="1">
    <location>
        <begin position="109"/>
        <end position="128"/>
    </location>
</feature>
<dbReference type="InterPro" id="IPR011598">
    <property type="entry name" value="bHLH_dom"/>
</dbReference>
<comment type="caution">
    <text evidence="3">The sequence shown here is derived from an EMBL/GenBank/DDBJ whole genome shotgun (WGS) entry which is preliminary data.</text>
</comment>
<dbReference type="Proteomes" id="UP000494106">
    <property type="component" value="Unassembled WGS sequence"/>
</dbReference>
<dbReference type="PROSITE" id="PS50888">
    <property type="entry name" value="BHLH"/>
    <property type="match status" value="1"/>
</dbReference>